<protein>
    <submittedName>
        <fullName evidence="2">Uncharacterized protein</fullName>
    </submittedName>
</protein>
<name>C0PAW1_MAIZE</name>
<sequence length="94" mass="10365">MAPHSPLGIAPSLRVRHRAPPSPRMAATGVSRGWREYTGRVWHAAEELCLRILTSSAISLLFALLLHPPLNRKVLGKNADEETIKTTYSQVLSP</sequence>
<organism evidence="2">
    <name type="scientific">Zea mays</name>
    <name type="common">Maize</name>
    <dbReference type="NCBI Taxonomy" id="4577"/>
    <lineage>
        <taxon>Eukaryota</taxon>
        <taxon>Viridiplantae</taxon>
        <taxon>Streptophyta</taxon>
        <taxon>Embryophyta</taxon>
        <taxon>Tracheophyta</taxon>
        <taxon>Spermatophyta</taxon>
        <taxon>Magnoliopsida</taxon>
        <taxon>Liliopsida</taxon>
        <taxon>Poales</taxon>
        <taxon>Poaceae</taxon>
        <taxon>PACMAD clade</taxon>
        <taxon>Panicoideae</taxon>
        <taxon>Andropogonodae</taxon>
        <taxon>Andropogoneae</taxon>
        <taxon>Tripsacinae</taxon>
        <taxon>Zea</taxon>
    </lineage>
</organism>
<feature type="region of interest" description="Disordered" evidence="1">
    <location>
        <begin position="1"/>
        <end position="30"/>
    </location>
</feature>
<reference evidence="2" key="1">
    <citation type="journal article" date="2009" name="PLoS Genet.">
        <title>Sequencing, mapping, and analysis of 27,455 maize full-length cDNAs.</title>
        <authorList>
            <person name="Soderlund C."/>
            <person name="Descour A."/>
            <person name="Kudrna D."/>
            <person name="Bomhoff M."/>
            <person name="Boyd L."/>
            <person name="Currie J."/>
            <person name="Angelova A."/>
            <person name="Collura K."/>
            <person name="Wissotski M."/>
            <person name="Ashley E."/>
            <person name="Morrow D."/>
            <person name="Fernandes J."/>
            <person name="Walbot V."/>
            <person name="Yu Y."/>
        </authorList>
    </citation>
    <scope>NUCLEOTIDE SEQUENCE</scope>
    <source>
        <strain evidence="2">B73</strain>
    </source>
</reference>
<dbReference type="EMBL" id="BT065430">
    <property type="protein sequence ID" value="ACN31306.1"/>
    <property type="molecule type" value="mRNA"/>
</dbReference>
<evidence type="ECO:0000313" key="2">
    <source>
        <dbReference type="EMBL" id="ACN31306.1"/>
    </source>
</evidence>
<evidence type="ECO:0000256" key="1">
    <source>
        <dbReference type="SAM" id="MobiDB-lite"/>
    </source>
</evidence>
<dbReference type="AlphaFoldDB" id="C0PAW1"/>
<accession>C0PAW1</accession>
<proteinExistence type="evidence at transcript level"/>